<dbReference type="Proteomes" id="UP000649328">
    <property type="component" value="Unassembled WGS sequence"/>
</dbReference>
<evidence type="ECO:0000313" key="2">
    <source>
        <dbReference type="Proteomes" id="UP000649328"/>
    </source>
</evidence>
<dbReference type="AlphaFoldDB" id="A0A8H7LBN4"/>
<sequence length="348" mass="38424">MSNEYYAVILEIDEREVKLGFAGESTAHVRVTSKTRLWKDLVPHSESERSLPAFLQVDSHAISQSFKNDMLDELFSPGAYRDMLQAFERDKAEVKWFKWGSDNYRTLSAIVSLSLSGKLLVSPLKTKLFIIDKAYSALEKALVCKTFLRTNTAASITFLPYSPCCCISSGVENALVVSLEWSSCKLVPVLDLRSLPAEELVQFTGESVHYSPTISHKTKNFEEVELEIYADKGIIESAFFLNGELPAKIAAVVKGLEIDSRACVAENIIFTGSLSQIPGVKGRILTEVASHLPGYNVAGKVCLGAWAGASLYCSTTLLKQKSSEWKHLEISRAGFEKTSTAVLEAYQN</sequence>
<dbReference type="OrthoDB" id="337660at2759"/>
<dbReference type="Gene3D" id="3.30.420.40">
    <property type="match status" value="1"/>
</dbReference>
<protein>
    <submittedName>
        <fullName evidence="1">Uncharacterized protein</fullName>
    </submittedName>
</protein>
<dbReference type="EMBL" id="JACBPP010000005">
    <property type="protein sequence ID" value="KAF8001695.1"/>
    <property type="molecule type" value="Genomic_DNA"/>
</dbReference>
<accession>A0A8H7LBN4</accession>
<comment type="caution">
    <text evidence="1">The sequence shown here is derived from an EMBL/GenBank/DDBJ whole genome shotgun (WGS) entry which is preliminary data.</text>
</comment>
<reference evidence="1" key="1">
    <citation type="submission" date="2020-10" db="EMBL/GenBank/DDBJ databases">
        <title>The Whole-Genome Sequence of Metschnikowia persimmonesis, a Novel Endophytic Yeast Species Isolated from Medicinal Plant Diospyros kaki Thumb.</title>
        <authorList>
            <person name="Rahmat E."/>
            <person name="Kang Y."/>
        </authorList>
    </citation>
    <scope>NUCLEOTIDE SEQUENCE</scope>
    <source>
        <strain evidence="1">KIOM G15050</strain>
    </source>
</reference>
<dbReference type="SUPFAM" id="SSF53067">
    <property type="entry name" value="Actin-like ATPase domain"/>
    <property type="match status" value="1"/>
</dbReference>
<organism evidence="1 2">
    <name type="scientific">Metschnikowia pulcherrima</name>
    <dbReference type="NCBI Taxonomy" id="27326"/>
    <lineage>
        <taxon>Eukaryota</taxon>
        <taxon>Fungi</taxon>
        <taxon>Dikarya</taxon>
        <taxon>Ascomycota</taxon>
        <taxon>Saccharomycotina</taxon>
        <taxon>Pichiomycetes</taxon>
        <taxon>Metschnikowiaceae</taxon>
        <taxon>Metschnikowia</taxon>
    </lineage>
</organism>
<proteinExistence type="predicted"/>
<evidence type="ECO:0000313" key="1">
    <source>
        <dbReference type="EMBL" id="KAF8001695.1"/>
    </source>
</evidence>
<name>A0A8H7LBN4_9ASCO</name>
<gene>
    <name evidence="1" type="ORF">HF325_004196</name>
</gene>
<keyword evidence="2" id="KW-1185">Reference proteome</keyword>
<dbReference type="InterPro" id="IPR043129">
    <property type="entry name" value="ATPase_NBD"/>
</dbReference>